<feature type="region of interest" description="Disordered" evidence="1">
    <location>
        <begin position="1"/>
        <end position="47"/>
    </location>
</feature>
<evidence type="ECO:0000256" key="1">
    <source>
        <dbReference type="SAM" id="MobiDB-lite"/>
    </source>
</evidence>
<protein>
    <recommendedName>
        <fullName evidence="5">Cell division protein FtsB</fullName>
    </recommendedName>
</protein>
<feature type="compositionally biased region" description="Low complexity" evidence="1">
    <location>
        <begin position="180"/>
        <end position="205"/>
    </location>
</feature>
<dbReference type="OrthoDB" id="4555900at2"/>
<evidence type="ECO:0000256" key="2">
    <source>
        <dbReference type="SAM" id="Phobius"/>
    </source>
</evidence>
<accession>A0A2T0ZZ89</accession>
<keyword evidence="4" id="KW-1185">Reference proteome</keyword>
<sequence length="205" mass="21819">MSTTFSGAKVARSANTSTKPRTKTPHPKTPSRYTQARREARENARKRTVRHQLLQTHKSLRTEGLAKVRTARWPFVTLFAVIAAGAVIALLMLNTATAQTSFVQRNLNAKLDALTIKQQKLEEQVSKKQSPTYLAQKAAELGLAPGGQPGYFVINPDGSSKFVEPDPKKAGTEPPPPAGDPENPAAGASAPDAATTTPTAPGAAQ</sequence>
<keyword evidence="2" id="KW-0812">Transmembrane</keyword>
<dbReference type="Proteomes" id="UP000237752">
    <property type="component" value="Unassembled WGS sequence"/>
</dbReference>
<dbReference type="RefSeq" id="WP_106349481.1">
    <property type="nucleotide sequence ID" value="NZ_PVUE01000010.1"/>
</dbReference>
<comment type="caution">
    <text evidence="3">The sequence shown here is derived from an EMBL/GenBank/DDBJ whole genome shotgun (WGS) entry which is preliminary data.</text>
</comment>
<feature type="transmembrane region" description="Helical" evidence="2">
    <location>
        <begin position="73"/>
        <end position="93"/>
    </location>
</feature>
<evidence type="ECO:0008006" key="5">
    <source>
        <dbReference type="Google" id="ProtNLM"/>
    </source>
</evidence>
<organism evidence="3 4">
    <name type="scientific">Antricoccus suffuscus</name>
    <dbReference type="NCBI Taxonomy" id="1629062"/>
    <lineage>
        <taxon>Bacteria</taxon>
        <taxon>Bacillati</taxon>
        <taxon>Actinomycetota</taxon>
        <taxon>Actinomycetes</taxon>
        <taxon>Geodermatophilales</taxon>
        <taxon>Antricoccaceae</taxon>
        <taxon>Antricoccus</taxon>
    </lineage>
</organism>
<name>A0A2T0ZZ89_9ACTN</name>
<reference evidence="3 4" key="1">
    <citation type="submission" date="2018-03" db="EMBL/GenBank/DDBJ databases">
        <title>Genomic Encyclopedia of Archaeal and Bacterial Type Strains, Phase II (KMG-II): from individual species to whole genera.</title>
        <authorList>
            <person name="Goeker M."/>
        </authorList>
    </citation>
    <scope>NUCLEOTIDE SEQUENCE [LARGE SCALE GENOMIC DNA]</scope>
    <source>
        <strain evidence="3 4">DSM 100065</strain>
    </source>
</reference>
<proteinExistence type="predicted"/>
<feature type="compositionally biased region" description="Basic and acidic residues" evidence="1">
    <location>
        <begin position="36"/>
        <end position="45"/>
    </location>
</feature>
<keyword evidence="2" id="KW-0472">Membrane</keyword>
<gene>
    <name evidence="3" type="ORF">CLV47_110136</name>
</gene>
<keyword evidence="2" id="KW-1133">Transmembrane helix</keyword>
<dbReference type="EMBL" id="PVUE01000010">
    <property type="protein sequence ID" value="PRZ41408.1"/>
    <property type="molecule type" value="Genomic_DNA"/>
</dbReference>
<dbReference type="AlphaFoldDB" id="A0A2T0ZZ89"/>
<evidence type="ECO:0000313" key="3">
    <source>
        <dbReference type="EMBL" id="PRZ41408.1"/>
    </source>
</evidence>
<evidence type="ECO:0000313" key="4">
    <source>
        <dbReference type="Proteomes" id="UP000237752"/>
    </source>
</evidence>
<feature type="region of interest" description="Disordered" evidence="1">
    <location>
        <begin position="149"/>
        <end position="205"/>
    </location>
</feature>